<dbReference type="SUPFAM" id="SSF53448">
    <property type="entry name" value="Nucleotide-diphospho-sugar transferases"/>
    <property type="match status" value="1"/>
</dbReference>
<keyword evidence="2" id="KW-1185">Reference proteome</keyword>
<gene>
    <name evidence="1" type="ORF">DesfrDRAFT_1799</name>
</gene>
<dbReference type="OrthoDB" id="5470224at2"/>
<dbReference type="eggNOG" id="COG1216">
    <property type="taxonomic scope" value="Bacteria"/>
</dbReference>
<protein>
    <recommendedName>
        <fullName evidence="3">Glycosyl transferase family 2</fullName>
    </recommendedName>
</protein>
<sequence length="249" mass="27469">MTPAAAIRPLVVILHYGNPAVTKRLADQLAQSDPDPELAALVLDNAAPEPYPDAWKRLPENIYWAGALAKAAGLARDMGKTHLWFCNNDILFTSRPPHLSRALGRLARLEATVGRVGLYSPAFAASPYHPQMVASPGFQYRLARVMDGVAPLVALDCLDAIGGLDVDDNPYGYGVDVWLSARARQAGWELVVDQAVTVRHRHHTAARAVDGFLETAARAEEAYLRKRLGPDWRERVKSWQADFQDVDRL</sequence>
<proteinExistence type="predicted"/>
<evidence type="ECO:0000313" key="1">
    <source>
        <dbReference type="EMBL" id="EFL51360.1"/>
    </source>
</evidence>
<dbReference type="AlphaFoldDB" id="E1JW00"/>
<accession>E1JW00</accession>
<dbReference type="STRING" id="596151.DesfrDRAFT_1799"/>
<dbReference type="Proteomes" id="UP000006250">
    <property type="component" value="Unassembled WGS sequence"/>
</dbReference>
<dbReference type="EMBL" id="AECZ01000010">
    <property type="protein sequence ID" value="EFL51360.1"/>
    <property type="molecule type" value="Genomic_DNA"/>
</dbReference>
<comment type="caution">
    <text evidence="1">The sequence shown here is derived from an EMBL/GenBank/DDBJ whole genome shotgun (WGS) entry which is preliminary data.</text>
</comment>
<dbReference type="RefSeq" id="WP_005993127.1">
    <property type="nucleotide sequence ID" value="NZ_AECZ01000010.1"/>
</dbReference>
<dbReference type="InterPro" id="IPR029044">
    <property type="entry name" value="Nucleotide-diphossugar_trans"/>
</dbReference>
<evidence type="ECO:0008006" key="3">
    <source>
        <dbReference type="Google" id="ProtNLM"/>
    </source>
</evidence>
<dbReference type="Gene3D" id="3.90.550.10">
    <property type="entry name" value="Spore Coat Polysaccharide Biosynthesis Protein SpsA, Chain A"/>
    <property type="match status" value="1"/>
</dbReference>
<organism evidence="1 2">
    <name type="scientific">Solidesulfovibrio fructosivorans JJ]</name>
    <dbReference type="NCBI Taxonomy" id="596151"/>
    <lineage>
        <taxon>Bacteria</taxon>
        <taxon>Pseudomonadati</taxon>
        <taxon>Thermodesulfobacteriota</taxon>
        <taxon>Desulfovibrionia</taxon>
        <taxon>Desulfovibrionales</taxon>
        <taxon>Desulfovibrionaceae</taxon>
        <taxon>Solidesulfovibrio</taxon>
    </lineage>
</organism>
<evidence type="ECO:0000313" key="2">
    <source>
        <dbReference type="Proteomes" id="UP000006250"/>
    </source>
</evidence>
<reference evidence="1 2" key="1">
    <citation type="submission" date="2010-08" db="EMBL/GenBank/DDBJ databases">
        <title>The draft genome of Desulfovibrio fructosovorans JJ.</title>
        <authorList>
            <consortium name="US DOE Joint Genome Institute (JGI-PGF)"/>
            <person name="Lucas S."/>
            <person name="Copeland A."/>
            <person name="Lapidus A."/>
            <person name="Cheng J.-F."/>
            <person name="Bruce D."/>
            <person name="Goodwin L."/>
            <person name="Pitluck S."/>
            <person name="Land M.L."/>
            <person name="Hauser L."/>
            <person name="Chang Y.-J."/>
            <person name="Jeffries C."/>
            <person name="Wall J.D."/>
            <person name="Stahl D.A."/>
            <person name="Arkin A.P."/>
            <person name="Dehal P."/>
            <person name="Stolyar S.M."/>
            <person name="Hazen T.C."/>
            <person name="Woyke T.J."/>
        </authorList>
    </citation>
    <scope>NUCLEOTIDE SEQUENCE [LARGE SCALE GENOMIC DNA]</scope>
    <source>
        <strain evidence="1 2">JJ</strain>
    </source>
</reference>
<name>E1JW00_SOLFR</name>